<organism evidence="2 3">
    <name type="scientific">Pseudonocardia kunmingensis</name>
    <dbReference type="NCBI Taxonomy" id="630975"/>
    <lineage>
        <taxon>Bacteria</taxon>
        <taxon>Bacillati</taxon>
        <taxon>Actinomycetota</taxon>
        <taxon>Actinomycetes</taxon>
        <taxon>Pseudonocardiales</taxon>
        <taxon>Pseudonocardiaceae</taxon>
        <taxon>Pseudonocardia</taxon>
    </lineage>
</organism>
<dbReference type="CDD" id="cd04301">
    <property type="entry name" value="NAT_SF"/>
    <property type="match status" value="1"/>
</dbReference>
<keyword evidence="3" id="KW-1185">Reference proteome</keyword>
<dbReference type="EMBL" id="VFPA01000007">
    <property type="protein sequence ID" value="TQM02108.1"/>
    <property type="molecule type" value="Genomic_DNA"/>
</dbReference>
<evidence type="ECO:0000259" key="1">
    <source>
        <dbReference type="PROSITE" id="PS51186"/>
    </source>
</evidence>
<dbReference type="InterPro" id="IPR000182">
    <property type="entry name" value="GNAT_dom"/>
</dbReference>
<evidence type="ECO:0000313" key="3">
    <source>
        <dbReference type="Proteomes" id="UP000315677"/>
    </source>
</evidence>
<comment type="caution">
    <text evidence="2">The sequence shown here is derived from an EMBL/GenBank/DDBJ whole genome shotgun (WGS) entry which is preliminary data.</text>
</comment>
<accession>A0A543CYZ0</accession>
<dbReference type="Gene3D" id="3.40.630.30">
    <property type="match status" value="1"/>
</dbReference>
<sequence length="173" mass="18388">MIIRRELPGDEEAICRVHADAFAAHYPEGEPVEPELVTALRASDAWVPALSLVAIRGDAVVGHVCCTRATLGEQHVPVLGLGPLGTLVAHQRAGVGSALVHAVLGAADALDEPLVVLLGHPGYYPRFGFRPAAELGIRPEVAEWAPAFQARPLTTYRPGMTGLFRYAAPFGEL</sequence>
<dbReference type="InterPro" id="IPR016181">
    <property type="entry name" value="Acyl_CoA_acyltransferase"/>
</dbReference>
<name>A0A543CYZ0_9PSEU</name>
<proteinExistence type="predicted"/>
<dbReference type="PROSITE" id="PS51186">
    <property type="entry name" value="GNAT"/>
    <property type="match status" value="1"/>
</dbReference>
<protein>
    <submittedName>
        <fullName evidence="2">Putative acetyltransferase</fullName>
    </submittedName>
</protein>
<dbReference type="RefSeq" id="WP_142063661.1">
    <property type="nucleotide sequence ID" value="NZ_VFPA01000007.1"/>
</dbReference>
<dbReference type="Pfam" id="PF13527">
    <property type="entry name" value="Acetyltransf_9"/>
    <property type="match status" value="1"/>
</dbReference>
<reference evidence="2 3" key="1">
    <citation type="submission" date="2019-06" db="EMBL/GenBank/DDBJ databases">
        <title>Sequencing the genomes of 1000 actinobacteria strains.</title>
        <authorList>
            <person name="Klenk H.-P."/>
        </authorList>
    </citation>
    <scope>NUCLEOTIDE SEQUENCE [LARGE SCALE GENOMIC DNA]</scope>
    <source>
        <strain evidence="2 3">DSM 45301</strain>
    </source>
</reference>
<keyword evidence="2" id="KW-0808">Transferase</keyword>
<dbReference type="Proteomes" id="UP000315677">
    <property type="component" value="Unassembled WGS sequence"/>
</dbReference>
<dbReference type="AlphaFoldDB" id="A0A543CYZ0"/>
<feature type="domain" description="N-acetyltransferase" evidence="1">
    <location>
        <begin position="1"/>
        <end position="158"/>
    </location>
</feature>
<gene>
    <name evidence="2" type="ORF">FB558_7969</name>
</gene>
<evidence type="ECO:0000313" key="2">
    <source>
        <dbReference type="EMBL" id="TQM02108.1"/>
    </source>
</evidence>
<dbReference type="GO" id="GO:0016747">
    <property type="term" value="F:acyltransferase activity, transferring groups other than amino-acyl groups"/>
    <property type="evidence" value="ECO:0007669"/>
    <property type="project" value="InterPro"/>
</dbReference>
<dbReference type="OrthoDB" id="9797178at2"/>
<dbReference type="SUPFAM" id="SSF55729">
    <property type="entry name" value="Acyl-CoA N-acyltransferases (Nat)"/>
    <property type="match status" value="1"/>
</dbReference>